<name>A0A2P9HLP4_9HYPH</name>
<feature type="domain" description="Autotransporter" evidence="4">
    <location>
        <begin position="706"/>
        <end position="980"/>
    </location>
</feature>
<dbReference type="Gene3D" id="2.40.128.130">
    <property type="entry name" value="Autotransporter beta-domain"/>
    <property type="match status" value="1"/>
</dbReference>
<proteinExistence type="predicted"/>
<keyword evidence="1 3" id="KW-0732">Signal</keyword>
<dbReference type="Pfam" id="PF03797">
    <property type="entry name" value="Autotransporter"/>
    <property type="match status" value="1"/>
</dbReference>
<dbReference type="InterPro" id="IPR001087">
    <property type="entry name" value="GDSL"/>
</dbReference>
<evidence type="ECO:0000313" key="5">
    <source>
        <dbReference type="EMBL" id="SPL65034.1"/>
    </source>
</evidence>
<organism evidence="5 6">
    <name type="scientific">Ochrobactrum soli</name>
    <dbReference type="NCBI Taxonomy" id="2448455"/>
    <lineage>
        <taxon>Bacteria</taxon>
        <taxon>Pseudomonadati</taxon>
        <taxon>Pseudomonadota</taxon>
        <taxon>Alphaproteobacteria</taxon>
        <taxon>Hyphomicrobiales</taxon>
        <taxon>Brucellaceae</taxon>
        <taxon>Brucella/Ochrobactrum group</taxon>
        <taxon>Ochrobactrum</taxon>
    </lineage>
</organism>
<dbReference type="GO" id="GO:0016788">
    <property type="term" value="F:hydrolase activity, acting on ester bonds"/>
    <property type="evidence" value="ECO:0007669"/>
    <property type="project" value="InterPro"/>
</dbReference>
<dbReference type="PANTHER" id="PTHR45648">
    <property type="entry name" value="GDSL LIPASE/ACYLHYDROLASE FAMILY PROTEIN (AFU_ORTHOLOGUE AFUA_4G14700)"/>
    <property type="match status" value="1"/>
</dbReference>
<dbReference type="GO" id="GO:0019867">
    <property type="term" value="C:outer membrane"/>
    <property type="evidence" value="ECO:0007669"/>
    <property type="project" value="InterPro"/>
</dbReference>
<dbReference type="CDD" id="cd01846">
    <property type="entry name" value="fatty_acyltransferase_like"/>
    <property type="match status" value="1"/>
</dbReference>
<dbReference type="NCBIfam" id="TIGR01414">
    <property type="entry name" value="autotrans_barl"/>
    <property type="match status" value="1"/>
</dbReference>
<dbReference type="SUPFAM" id="SSF103515">
    <property type="entry name" value="Autotransporter"/>
    <property type="match status" value="1"/>
</dbReference>
<dbReference type="NCBIfam" id="TIGR02601">
    <property type="entry name" value="autotrns_rpt"/>
    <property type="match status" value="1"/>
</dbReference>
<dbReference type="PANTHER" id="PTHR45648:SF22">
    <property type="entry name" value="GDSL LIPASE_ACYLHYDROLASE FAMILY PROTEIN (AFU_ORTHOLOGUE AFUA_4G14700)"/>
    <property type="match status" value="1"/>
</dbReference>
<keyword evidence="2" id="KW-0378">Hydrolase</keyword>
<evidence type="ECO:0000256" key="1">
    <source>
        <dbReference type="ARBA" id="ARBA00022729"/>
    </source>
</evidence>
<dbReference type="RefSeq" id="WP_109368751.1">
    <property type="nucleotide sequence ID" value="NZ_OOFM01000005.1"/>
</dbReference>
<dbReference type="Pfam" id="PF12951">
    <property type="entry name" value="PATR"/>
    <property type="match status" value="2"/>
</dbReference>
<evidence type="ECO:0000256" key="3">
    <source>
        <dbReference type="SAM" id="SignalP"/>
    </source>
</evidence>
<dbReference type="InterPro" id="IPR013425">
    <property type="entry name" value="Autotrns_rpt"/>
</dbReference>
<dbReference type="EMBL" id="OOFM01000005">
    <property type="protein sequence ID" value="SPL65034.1"/>
    <property type="molecule type" value="Genomic_DNA"/>
</dbReference>
<dbReference type="Gene3D" id="3.40.50.1110">
    <property type="entry name" value="SGNH hydrolase"/>
    <property type="match status" value="1"/>
</dbReference>
<dbReference type="InterPro" id="IPR036709">
    <property type="entry name" value="Autotransporte_beta_dom_sf"/>
</dbReference>
<accession>A0A2P9HLP4</accession>
<dbReference type="PROSITE" id="PS51208">
    <property type="entry name" value="AUTOTRANSPORTER"/>
    <property type="match status" value="1"/>
</dbReference>
<dbReference type="InterPro" id="IPR051058">
    <property type="entry name" value="GDSL_Est/Lipase"/>
</dbReference>
<dbReference type="SMART" id="SM00869">
    <property type="entry name" value="Autotransporter"/>
    <property type="match status" value="1"/>
</dbReference>
<dbReference type="SUPFAM" id="SSF52266">
    <property type="entry name" value="SGNH hydrolase"/>
    <property type="match status" value="1"/>
</dbReference>
<feature type="signal peptide" evidence="3">
    <location>
        <begin position="1"/>
        <end position="29"/>
    </location>
</feature>
<evidence type="ECO:0000313" key="6">
    <source>
        <dbReference type="Proteomes" id="UP000246073"/>
    </source>
</evidence>
<dbReference type="InterPro" id="IPR005546">
    <property type="entry name" value="Autotransporte_beta"/>
</dbReference>
<dbReference type="InterPro" id="IPR036514">
    <property type="entry name" value="SGNH_hydro_sf"/>
</dbReference>
<sequence>MTYIPFGKVNILLTALASVQFLLSSAAYSQSITDNVEKAYFDRAIIFGDSLSDNGAFSEFFIEKLKKMYTTDGRFSNGRVWNEYLFRDQERGTKFRPTRQPTGDFGSNTPNGGTSVNYAIGGTKYENHKIPGMIPSIAEEVTEFIRGTNTVYPQTISPHTIVSLWAGGNDALDAIKHHESTRVKAAFSGNELFTSLERLYQVGARQFLVPDMPDFSKVPRYANAPGVIAREATDDFNKAIATSIAAFKEKHPDAVVYAPDVAGILDMVVKHPGVFGFSNATGNCVDTPSCLDQPRGSAIQNEYVFWDDIHPTTRTHNYIANYVREYWSNPDLAGFYARSPNGLFKTERNFFFPTSDKIISGYLDGNRSLYKMNAGKLTLTGENKYTGNSFVAEGGLELGNGGVTGSVIGDVDLMQKDVFLSFNRSNLLEFDGKITGDGRVQQVGDGTTVLNGQNSYKGVTDIYAGELMVNGSITSPVLVHSGGTLSGTGFTGSIVAGDGAHVSPGDYRSPRMKPLNVKGDIDLKSGSVLDVKVDANGNTSGIYASNKAMLAGSVKFGGHPKLTVDEINARVGKTSVFVMADNGVNGRFSDVLPTYNFITEKLEYRPNEVEVTFATAGKSFAESAVSNQQRRVANALQALGHDQKLYKNVLTSRMEDDLSEAYTELSGDIYASTLTSLLYDNQLPREAVTQRMNDLSDSRFHHSALNAPLKNGVWGQAYNSRAHFQSIGEAQAMSRSATGFITGIDGQLSDNWQLGLFAGYLQSSLNSGLSSAEIDSYQIGAYGGYAWKNFNLTFGGNANLHDIDSKRTIRFREVSNDNRASYKGNSFQGFAELGYNIDTSLALLEPFAGISYAYAKTNGFTENAAVTALSGSGATSDLLTNYLGVRLSNKYALSENTSVNTKLALGWQHNSADQPETMLNFGDGPGFMVEGLPLDKNMFYAQAGLDLNLAHNTSLGLHYRGQFANKAQDHAIKVNLAVNF</sequence>
<dbReference type="SUPFAM" id="SSF51126">
    <property type="entry name" value="Pectin lyase-like"/>
    <property type="match status" value="1"/>
</dbReference>
<evidence type="ECO:0000256" key="2">
    <source>
        <dbReference type="ARBA" id="ARBA00022801"/>
    </source>
</evidence>
<dbReference type="Pfam" id="PF00657">
    <property type="entry name" value="Lipase_GDSL"/>
    <property type="match status" value="1"/>
</dbReference>
<dbReference type="InterPro" id="IPR006315">
    <property type="entry name" value="OM_autotransptr_brl_dom"/>
</dbReference>
<feature type="chain" id="PRO_5015148917" evidence="3">
    <location>
        <begin position="30"/>
        <end position="980"/>
    </location>
</feature>
<evidence type="ECO:0000259" key="4">
    <source>
        <dbReference type="PROSITE" id="PS51208"/>
    </source>
</evidence>
<gene>
    <name evidence="5" type="ORF">OHAE_901</name>
</gene>
<protein>
    <submittedName>
        <fullName evidence="5">Phospholipase/lecithinase/hemolysin</fullName>
    </submittedName>
</protein>
<reference evidence="6" key="1">
    <citation type="submission" date="2017-12" db="EMBL/GenBank/DDBJ databases">
        <authorList>
            <person name="Diaz M."/>
        </authorList>
    </citation>
    <scope>NUCLEOTIDE SEQUENCE [LARGE SCALE GENOMIC DNA]</scope>
    <source>
        <strain evidence="6">FI11154</strain>
    </source>
</reference>
<dbReference type="AlphaFoldDB" id="A0A2P9HLP4"/>
<dbReference type="Proteomes" id="UP000246073">
    <property type="component" value="Unassembled WGS sequence"/>
</dbReference>
<dbReference type="InterPro" id="IPR011050">
    <property type="entry name" value="Pectin_lyase_fold/virulence"/>
</dbReference>